<organism evidence="1 2">
    <name type="scientific">Aquarana catesbeiana</name>
    <name type="common">American bullfrog</name>
    <name type="synonym">Rana catesbeiana</name>
    <dbReference type="NCBI Taxonomy" id="8400"/>
    <lineage>
        <taxon>Eukaryota</taxon>
        <taxon>Metazoa</taxon>
        <taxon>Chordata</taxon>
        <taxon>Craniata</taxon>
        <taxon>Vertebrata</taxon>
        <taxon>Euteleostomi</taxon>
        <taxon>Amphibia</taxon>
        <taxon>Batrachia</taxon>
        <taxon>Anura</taxon>
        <taxon>Neobatrachia</taxon>
        <taxon>Ranoidea</taxon>
        <taxon>Ranidae</taxon>
        <taxon>Aquarana</taxon>
    </lineage>
</organism>
<reference evidence="2" key="1">
    <citation type="journal article" date="2017" name="Nat. Commun.">
        <title>The North American bullfrog draft genome provides insight into hormonal regulation of long noncoding RNA.</title>
        <authorList>
            <person name="Hammond S.A."/>
            <person name="Warren R.L."/>
            <person name="Vandervalk B.P."/>
            <person name="Kucuk E."/>
            <person name="Khan H."/>
            <person name="Gibb E.A."/>
            <person name="Pandoh P."/>
            <person name="Kirk H."/>
            <person name="Zhao Y."/>
            <person name="Jones M."/>
            <person name="Mungall A.J."/>
            <person name="Coope R."/>
            <person name="Pleasance S."/>
            <person name="Moore R.A."/>
            <person name="Holt R.A."/>
            <person name="Round J.M."/>
            <person name="Ohora S."/>
            <person name="Walle B.V."/>
            <person name="Veldhoen N."/>
            <person name="Helbing C.C."/>
            <person name="Birol I."/>
        </authorList>
    </citation>
    <scope>NUCLEOTIDE SEQUENCE [LARGE SCALE GENOMIC DNA]</scope>
</reference>
<dbReference type="EMBL" id="KV937635">
    <property type="protein sequence ID" value="PIO29630.1"/>
    <property type="molecule type" value="Genomic_DNA"/>
</dbReference>
<proteinExistence type="predicted"/>
<name>A0A2G9RP07_AQUCT</name>
<sequence>MLFPLVHDDWSCILLTSCPQPLVGGPAGSLPQFCTLHRLVQHNDVTTTFLQGNVGVCKDIW</sequence>
<evidence type="ECO:0000313" key="2">
    <source>
        <dbReference type="Proteomes" id="UP000228934"/>
    </source>
</evidence>
<protein>
    <submittedName>
        <fullName evidence="1">Uncharacterized protein</fullName>
    </submittedName>
</protein>
<keyword evidence="2" id="KW-1185">Reference proteome</keyword>
<accession>A0A2G9RP07</accession>
<gene>
    <name evidence="1" type="ORF">AB205_0047870</name>
</gene>
<evidence type="ECO:0000313" key="1">
    <source>
        <dbReference type="EMBL" id="PIO29630.1"/>
    </source>
</evidence>
<dbReference type="AlphaFoldDB" id="A0A2G9RP07"/>
<dbReference type="Proteomes" id="UP000228934">
    <property type="component" value="Unassembled WGS sequence"/>
</dbReference>